<organism evidence="2 3">
    <name type="scientific">Xylanimonas oleitrophica</name>
    <dbReference type="NCBI Taxonomy" id="2607479"/>
    <lineage>
        <taxon>Bacteria</taxon>
        <taxon>Bacillati</taxon>
        <taxon>Actinomycetota</taxon>
        <taxon>Actinomycetes</taxon>
        <taxon>Micrococcales</taxon>
        <taxon>Promicromonosporaceae</taxon>
        <taxon>Xylanimonas</taxon>
    </lineage>
</organism>
<proteinExistence type="predicted"/>
<evidence type="ECO:0000313" key="2">
    <source>
        <dbReference type="EMBL" id="PZR54189.1"/>
    </source>
</evidence>
<evidence type="ECO:0000256" key="1">
    <source>
        <dbReference type="SAM" id="MobiDB-lite"/>
    </source>
</evidence>
<feature type="region of interest" description="Disordered" evidence="1">
    <location>
        <begin position="296"/>
        <end position="322"/>
    </location>
</feature>
<dbReference type="AlphaFoldDB" id="A0A2W5WRP9"/>
<dbReference type="Proteomes" id="UP000248783">
    <property type="component" value="Unassembled WGS sequence"/>
</dbReference>
<dbReference type="EMBL" id="QKWH01000002">
    <property type="protein sequence ID" value="PZR54189.1"/>
    <property type="molecule type" value="Genomic_DNA"/>
</dbReference>
<keyword evidence="3" id="KW-1185">Reference proteome</keyword>
<sequence>MTKATPRSLLFLSCDLVGSTQYKQREPLWQEAFLSFYREFPQILGELTLEKKYAPGFDLWKPVGDELIFTTPVTTETDVFRATRIWVETMDAYEKGPLRDVGMKTKGGAFIATFPGPDSESSIPRDPTIEKSDKGVVELNDEALTTRSPNYLYDYFGPSIDTGFRVLSACSNRYFTLSVETAWALAQCAVDSGVRNEFPVSDLRLLDSREFKGVWNGREYPLFALDRHSLDSVYVAMARIHSETVEPIDVVNLCRECLGKPDWPSGIYLPDSGHVEFRNTPVDTLDDLRTNSMEGAETVLPEGDTGDNLEQDAPLGDEVVQS</sequence>
<comment type="caution">
    <text evidence="2">The sequence shown here is derived from an EMBL/GenBank/DDBJ whole genome shotgun (WGS) entry which is preliminary data.</text>
</comment>
<name>A0A2W5WRP9_9MICO</name>
<accession>A0A2W5WRP9</accession>
<protein>
    <submittedName>
        <fullName evidence="2">Uncharacterized protein</fullName>
    </submittedName>
</protein>
<reference evidence="2 3" key="1">
    <citation type="submission" date="2018-06" db="EMBL/GenBank/DDBJ databases">
        <title>Whole genome sequencing of a novel hydrocarbon degrading bacterial strain, PW21 isolated from oil contaminated produced water sample.</title>
        <authorList>
            <person name="Nagkirti P."/>
            <person name="Shaikh A."/>
            <person name="Gowdaman V."/>
            <person name="Engineer A.E."/>
            <person name="Dagar S."/>
            <person name="Dhakephalkar P.K."/>
        </authorList>
    </citation>
    <scope>NUCLEOTIDE SEQUENCE [LARGE SCALE GENOMIC DNA]</scope>
    <source>
        <strain evidence="2 3">PW21</strain>
    </source>
</reference>
<gene>
    <name evidence="2" type="ORF">DNL40_04465</name>
</gene>
<evidence type="ECO:0000313" key="3">
    <source>
        <dbReference type="Proteomes" id="UP000248783"/>
    </source>
</evidence>
<dbReference type="RefSeq" id="WP_111250046.1">
    <property type="nucleotide sequence ID" value="NZ_QKWH01000002.1"/>
</dbReference>